<reference evidence="8" key="1">
    <citation type="journal article" date="2020" name="mSystems">
        <title>Genome- and Community-Level Interaction Insights into Carbon Utilization and Element Cycling Functions of Hydrothermarchaeota in Hydrothermal Sediment.</title>
        <authorList>
            <person name="Zhou Z."/>
            <person name="Liu Y."/>
            <person name="Xu W."/>
            <person name="Pan J."/>
            <person name="Luo Z.H."/>
            <person name="Li M."/>
        </authorList>
    </citation>
    <scope>NUCLEOTIDE SEQUENCE [LARGE SCALE GENOMIC DNA]</scope>
    <source>
        <strain evidence="8">SpSt-488</strain>
    </source>
</reference>
<comment type="subunit">
    <text evidence="6">Consists of a catalytic RNA component (M1 or rnpB) and a protein subunit.</text>
</comment>
<keyword evidence="3 6" id="KW-0255">Endonuclease</keyword>
<dbReference type="GO" id="GO:0001682">
    <property type="term" value="P:tRNA 5'-leader removal"/>
    <property type="evidence" value="ECO:0007669"/>
    <property type="project" value="UniProtKB-UniRule"/>
</dbReference>
<evidence type="ECO:0000256" key="3">
    <source>
        <dbReference type="ARBA" id="ARBA00022759"/>
    </source>
</evidence>
<comment type="function">
    <text evidence="6">RNaseP catalyzes the removal of the 5'-leader sequence from pre-tRNA to produce the mature 5'-terminus. It can also cleave other RNA substrates such as 4.5S RNA. The protein component plays an auxiliary but essential role in vivo by binding to the 5'-leader sequence and broadening the substrate specificity of the ribozyme.</text>
</comment>
<dbReference type="EMBL" id="DSUT01000173">
    <property type="protein sequence ID" value="HGK28892.1"/>
    <property type="molecule type" value="Genomic_DNA"/>
</dbReference>
<dbReference type="GO" id="GO:0004526">
    <property type="term" value="F:ribonuclease P activity"/>
    <property type="evidence" value="ECO:0007669"/>
    <property type="project" value="UniProtKB-UniRule"/>
</dbReference>
<keyword evidence="4 6" id="KW-0378">Hydrolase</keyword>
<dbReference type="SUPFAM" id="SSF54211">
    <property type="entry name" value="Ribosomal protein S5 domain 2-like"/>
    <property type="match status" value="1"/>
</dbReference>
<evidence type="ECO:0000256" key="6">
    <source>
        <dbReference type="HAMAP-Rule" id="MF_00227"/>
    </source>
</evidence>
<evidence type="ECO:0000256" key="7">
    <source>
        <dbReference type="NCBIfam" id="TIGR00188"/>
    </source>
</evidence>
<dbReference type="AlphaFoldDB" id="A0A7C4CBY2"/>
<dbReference type="GO" id="GO:0042781">
    <property type="term" value="F:3'-tRNA processing endoribonuclease activity"/>
    <property type="evidence" value="ECO:0007669"/>
    <property type="project" value="TreeGrafter"/>
</dbReference>
<comment type="caution">
    <text evidence="8">The sequence shown here is derived from an EMBL/GenBank/DDBJ whole genome shotgun (WGS) entry which is preliminary data.</text>
</comment>
<dbReference type="EC" id="3.1.26.5" evidence="6 7"/>
<gene>
    <name evidence="6 8" type="primary">rnpA</name>
    <name evidence="8" type="ORF">ENS41_08120</name>
</gene>
<sequence>MAATLPRAGIVRHKSDLKRVMNTGAKAAGSLLSLRFSPRPDSATLEAAGPPSACPPRRVAFLLPRTIKGSVERNRLKRRLREAYRRNQTVFPAGLDLIFFVRPEAVNAGYAELEAEILNFAAKAKR</sequence>
<keyword evidence="1 6" id="KW-0819">tRNA processing</keyword>
<comment type="similarity">
    <text evidence="6">Belongs to the RnpA family.</text>
</comment>
<proteinExistence type="inferred from homology"/>
<dbReference type="PANTHER" id="PTHR33992:SF1">
    <property type="entry name" value="RIBONUCLEASE P PROTEIN COMPONENT"/>
    <property type="match status" value="1"/>
</dbReference>
<accession>A0A7C4CBY2</accession>
<dbReference type="NCBIfam" id="TIGR00188">
    <property type="entry name" value="rnpA"/>
    <property type="match status" value="1"/>
</dbReference>
<name>A0A7C4CBY2_UNCW3</name>
<dbReference type="HAMAP" id="MF_00227">
    <property type="entry name" value="RNase_P"/>
    <property type="match status" value="1"/>
</dbReference>
<keyword evidence="2 6" id="KW-0540">Nuclease</keyword>
<keyword evidence="5 6" id="KW-0694">RNA-binding</keyword>
<dbReference type="InterPro" id="IPR014721">
    <property type="entry name" value="Ribsml_uS5_D2-typ_fold_subgr"/>
</dbReference>
<protein>
    <recommendedName>
        <fullName evidence="6 7">Ribonuclease P protein component</fullName>
        <shortName evidence="6">RNase P protein</shortName>
        <shortName evidence="6">RNaseP protein</shortName>
        <ecNumber evidence="6 7">3.1.26.5</ecNumber>
    </recommendedName>
    <alternativeName>
        <fullName evidence="6">Protein C5</fullName>
    </alternativeName>
</protein>
<evidence type="ECO:0000313" key="8">
    <source>
        <dbReference type="EMBL" id="HGK28892.1"/>
    </source>
</evidence>
<evidence type="ECO:0000256" key="1">
    <source>
        <dbReference type="ARBA" id="ARBA00022694"/>
    </source>
</evidence>
<dbReference type="Pfam" id="PF00825">
    <property type="entry name" value="Ribonuclease_P"/>
    <property type="match status" value="1"/>
</dbReference>
<evidence type="ECO:0000256" key="5">
    <source>
        <dbReference type="ARBA" id="ARBA00022884"/>
    </source>
</evidence>
<evidence type="ECO:0000256" key="4">
    <source>
        <dbReference type="ARBA" id="ARBA00022801"/>
    </source>
</evidence>
<dbReference type="GO" id="GO:0030677">
    <property type="term" value="C:ribonuclease P complex"/>
    <property type="evidence" value="ECO:0007669"/>
    <property type="project" value="TreeGrafter"/>
</dbReference>
<comment type="catalytic activity">
    <reaction evidence="6">
        <text>Endonucleolytic cleavage of RNA, removing 5'-extranucleotides from tRNA precursor.</text>
        <dbReference type="EC" id="3.1.26.5"/>
    </reaction>
</comment>
<dbReference type="Gene3D" id="3.30.230.10">
    <property type="match status" value="1"/>
</dbReference>
<dbReference type="PANTHER" id="PTHR33992">
    <property type="entry name" value="RIBONUCLEASE P PROTEIN COMPONENT"/>
    <property type="match status" value="1"/>
</dbReference>
<organism evidence="8">
    <name type="scientific">candidate division WOR-3 bacterium</name>
    <dbReference type="NCBI Taxonomy" id="2052148"/>
    <lineage>
        <taxon>Bacteria</taxon>
        <taxon>Bacteria division WOR-3</taxon>
    </lineage>
</organism>
<dbReference type="InterPro" id="IPR020568">
    <property type="entry name" value="Ribosomal_Su5_D2-typ_SF"/>
</dbReference>
<evidence type="ECO:0000256" key="2">
    <source>
        <dbReference type="ARBA" id="ARBA00022722"/>
    </source>
</evidence>
<dbReference type="InterPro" id="IPR000100">
    <property type="entry name" value="RNase_P"/>
</dbReference>
<dbReference type="GO" id="GO:0000049">
    <property type="term" value="F:tRNA binding"/>
    <property type="evidence" value="ECO:0007669"/>
    <property type="project" value="UniProtKB-UniRule"/>
</dbReference>